<sequence length="273" mass="30314">MSTPRLHTTDYDVASQISIYSGDEDRLLERADRTATPTELVLAPTELHRRNLQRRLRERARPQNAFDFADPETVAEELLSATDSTPTSLDRVDRLALLQSLPAATPDQPPGLQPLLSTQHDTGPQQLEQIRGEIESMTNFHPDRIAALREVTDEFAPPIADEATTLVDGGLAVEMWLRGQTAKAVSKTALLRRATRRLDGGDEVWTDRYPTIERVSLVGVSSIPAPEVDFLHGLCTATTVEIELHLRPGTAEYLTTRLPDLLSIERPGREVDL</sequence>
<gene>
    <name evidence="2" type="ORF">ACFR9T_11620</name>
</gene>
<feature type="region of interest" description="Disordered" evidence="1">
    <location>
        <begin position="102"/>
        <end position="124"/>
    </location>
</feature>
<dbReference type="EMBL" id="JBHUDB010000009">
    <property type="protein sequence ID" value="MFD1571228.1"/>
    <property type="molecule type" value="Genomic_DNA"/>
</dbReference>
<organism evidence="2 3">
    <name type="scientific">Halorubrum laminariae</name>
    <dbReference type="NCBI Taxonomy" id="1433523"/>
    <lineage>
        <taxon>Archaea</taxon>
        <taxon>Methanobacteriati</taxon>
        <taxon>Methanobacteriota</taxon>
        <taxon>Stenosarchaea group</taxon>
        <taxon>Halobacteria</taxon>
        <taxon>Halobacteriales</taxon>
        <taxon>Haloferacaceae</taxon>
        <taxon>Halorubrum</taxon>
    </lineage>
</organism>
<dbReference type="Proteomes" id="UP001597185">
    <property type="component" value="Unassembled WGS sequence"/>
</dbReference>
<evidence type="ECO:0000313" key="3">
    <source>
        <dbReference type="Proteomes" id="UP001597185"/>
    </source>
</evidence>
<feature type="compositionally biased region" description="Polar residues" evidence="1">
    <location>
        <begin position="115"/>
        <end position="124"/>
    </location>
</feature>
<evidence type="ECO:0000256" key="1">
    <source>
        <dbReference type="SAM" id="MobiDB-lite"/>
    </source>
</evidence>
<accession>A0ABD6C4B2</accession>
<proteinExistence type="predicted"/>
<keyword evidence="3" id="KW-1185">Reference proteome</keyword>
<reference evidence="2 3" key="1">
    <citation type="journal article" date="2019" name="Int. J. Syst. Evol. Microbiol.">
        <title>The Global Catalogue of Microorganisms (GCM) 10K type strain sequencing project: providing services to taxonomists for standard genome sequencing and annotation.</title>
        <authorList>
            <consortium name="The Broad Institute Genomics Platform"/>
            <consortium name="The Broad Institute Genome Sequencing Center for Infectious Disease"/>
            <person name="Wu L."/>
            <person name="Ma J."/>
        </authorList>
    </citation>
    <scope>NUCLEOTIDE SEQUENCE [LARGE SCALE GENOMIC DNA]</scope>
    <source>
        <strain evidence="2 3">CGMCC 1.12689</strain>
    </source>
</reference>
<dbReference type="Pfam" id="PF26510">
    <property type="entry name" value="Halo_UvrD_like"/>
    <property type="match status" value="1"/>
</dbReference>
<evidence type="ECO:0000313" key="2">
    <source>
        <dbReference type="EMBL" id="MFD1571228.1"/>
    </source>
</evidence>
<dbReference type="RefSeq" id="WP_256419367.1">
    <property type="nucleotide sequence ID" value="NZ_JANHDL010000018.1"/>
</dbReference>
<protein>
    <submittedName>
        <fullName evidence="2">Uncharacterized protein</fullName>
    </submittedName>
</protein>
<name>A0ABD6C4B2_9EURY</name>
<comment type="caution">
    <text evidence="2">The sequence shown here is derived from an EMBL/GenBank/DDBJ whole genome shotgun (WGS) entry which is preliminary data.</text>
</comment>
<dbReference type="AlphaFoldDB" id="A0ABD6C4B2"/>
<dbReference type="InterPro" id="IPR058819">
    <property type="entry name" value="UvrD_dom-like"/>
</dbReference>